<dbReference type="Gene3D" id="3.20.20.150">
    <property type="entry name" value="Divalent-metal-dependent TIM barrel enzymes"/>
    <property type="match status" value="1"/>
</dbReference>
<accession>A0A3B1DJU5</accession>
<sequence length="260" mass="27515">PRAVREQFGLHGLHVSTSLLKGADRTALGKFRDAADRAGCACLVLVEPPLHLAASRRRQHEPAMARALKLIEAASLLGCNSLALGVTGEDDEATFGRAVEQFQELAEIAEKRELNILIGPTKGLTADPDRVIALIKKVGGFRIGTYPDFQTAAATEDPIGYLRRLTPYASAVSASTLEFVNLAEEAGLGGEGGNDDEGLDALADLLSAPEHLPWDLDAMVEAVRAVGYDGTLAVDYRGTAGTLGIRQSCEALEAALMPPE</sequence>
<feature type="domain" description="Xylose isomerase-like TIM barrel" evidence="1">
    <location>
        <begin position="25"/>
        <end position="253"/>
    </location>
</feature>
<dbReference type="InterPro" id="IPR036237">
    <property type="entry name" value="Xyl_isomerase-like_sf"/>
</dbReference>
<evidence type="ECO:0000259" key="1">
    <source>
        <dbReference type="Pfam" id="PF01261"/>
    </source>
</evidence>
<gene>
    <name evidence="2" type="ORF">MNBD_PLANCTO03-1019</name>
</gene>
<dbReference type="AlphaFoldDB" id="A0A3B1DJU5"/>
<protein>
    <recommendedName>
        <fullName evidence="1">Xylose isomerase-like TIM barrel domain-containing protein</fullName>
    </recommendedName>
</protein>
<reference evidence="2" key="1">
    <citation type="submission" date="2018-06" db="EMBL/GenBank/DDBJ databases">
        <authorList>
            <person name="Zhirakovskaya E."/>
        </authorList>
    </citation>
    <scope>NUCLEOTIDE SEQUENCE</scope>
</reference>
<dbReference type="Pfam" id="PF01261">
    <property type="entry name" value="AP_endonuc_2"/>
    <property type="match status" value="1"/>
</dbReference>
<dbReference type="EMBL" id="UOGK01000096">
    <property type="protein sequence ID" value="VAX37043.1"/>
    <property type="molecule type" value="Genomic_DNA"/>
</dbReference>
<organism evidence="2">
    <name type="scientific">hydrothermal vent metagenome</name>
    <dbReference type="NCBI Taxonomy" id="652676"/>
    <lineage>
        <taxon>unclassified sequences</taxon>
        <taxon>metagenomes</taxon>
        <taxon>ecological metagenomes</taxon>
    </lineage>
</organism>
<dbReference type="SUPFAM" id="SSF51658">
    <property type="entry name" value="Xylose isomerase-like"/>
    <property type="match status" value="1"/>
</dbReference>
<proteinExistence type="predicted"/>
<evidence type="ECO:0000313" key="2">
    <source>
        <dbReference type="EMBL" id="VAX37043.1"/>
    </source>
</evidence>
<name>A0A3B1DJU5_9ZZZZ</name>
<dbReference type="InterPro" id="IPR013022">
    <property type="entry name" value="Xyl_isomerase-like_TIM-brl"/>
</dbReference>
<feature type="non-terminal residue" evidence="2">
    <location>
        <position position="1"/>
    </location>
</feature>